<sequence length="109" mass="12609">MGRYVSVVGLKRSNKNNFPIEKLGQQLCQHIQIYFGSLTLGTPLAAKKTTVVREEEAQEDEINVYYDGEVTHIDENETQLLRQVFMLNLHRQFVSTLLDMELVLLIFTH</sequence>
<dbReference type="OrthoDB" id="277235at2759"/>
<evidence type="ECO:0000313" key="1">
    <source>
        <dbReference type="EMBL" id="OZC05745.1"/>
    </source>
</evidence>
<proteinExistence type="predicted"/>
<dbReference type="EMBL" id="KZ270473">
    <property type="protein sequence ID" value="OZC05745.1"/>
    <property type="molecule type" value="Genomic_DNA"/>
</dbReference>
<accession>A0A238BM98</accession>
<organism evidence="1 2">
    <name type="scientific">Onchocerca flexuosa</name>
    <dbReference type="NCBI Taxonomy" id="387005"/>
    <lineage>
        <taxon>Eukaryota</taxon>
        <taxon>Metazoa</taxon>
        <taxon>Ecdysozoa</taxon>
        <taxon>Nematoda</taxon>
        <taxon>Chromadorea</taxon>
        <taxon>Rhabditida</taxon>
        <taxon>Spirurina</taxon>
        <taxon>Spiruromorpha</taxon>
        <taxon>Filarioidea</taxon>
        <taxon>Onchocercidae</taxon>
        <taxon>Onchocerca</taxon>
    </lineage>
</organism>
<dbReference type="InterPro" id="IPR036402">
    <property type="entry name" value="EF-Ts_dimer_sf"/>
</dbReference>
<reference evidence="1 2" key="1">
    <citation type="submission" date="2015-12" db="EMBL/GenBank/DDBJ databases">
        <title>Draft genome of the nematode, Onchocerca flexuosa.</title>
        <authorList>
            <person name="Mitreva M."/>
        </authorList>
    </citation>
    <scope>NUCLEOTIDE SEQUENCE [LARGE SCALE GENOMIC DNA]</scope>
    <source>
        <strain evidence="1">Red Deer</strain>
    </source>
</reference>
<dbReference type="Proteomes" id="UP000242913">
    <property type="component" value="Unassembled WGS sequence"/>
</dbReference>
<protein>
    <submittedName>
        <fullName evidence="1">Uncharacterized protein</fullName>
    </submittedName>
</protein>
<evidence type="ECO:0000313" key="2">
    <source>
        <dbReference type="Proteomes" id="UP000242913"/>
    </source>
</evidence>
<dbReference type="AlphaFoldDB" id="A0A238BM98"/>
<gene>
    <name evidence="1" type="ORF">X798_07280</name>
</gene>
<dbReference type="Gene3D" id="3.30.479.20">
    <property type="entry name" value="Elongation factor Ts, dimerisation domain"/>
    <property type="match status" value="1"/>
</dbReference>
<name>A0A238BM98_9BILA</name>
<keyword evidence="2" id="KW-1185">Reference proteome</keyword>